<sequence>MVTPTCTTTPIAFCSRDPIGFKGRSQCLYAYVQSRPLKFMDPSGLELNPSTRQIQAAWGNCKWACRGMLCDFIEGFGSQKIKARLGQIVNSSNELSLTNLDYPVFERNNRPPGVSDEDWEHWVNANIGPDGNVKNNQALHSAIRHCIASGLLANEYGCKCSKCIGEWREYVDVHDDPIGTQAIMRNIQAQLYNNSQGRQCGGCHKNDAMRTGRWGERGMTSCCTRKVLAGDLDIAVEGTEPFGSGTPIIAIPSVAGPRPSAPPSPCGPGYIYVPGYGCMSSGVMI</sequence>
<dbReference type="KEGG" id="ahel:Q31a_13820"/>
<reference evidence="1 2" key="1">
    <citation type="submission" date="2019-02" db="EMBL/GenBank/DDBJ databases">
        <title>Deep-cultivation of Planctomycetes and their phenomic and genomic characterization uncovers novel biology.</title>
        <authorList>
            <person name="Wiegand S."/>
            <person name="Jogler M."/>
            <person name="Boedeker C."/>
            <person name="Pinto D."/>
            <person name="Vollmers J."/>
            <person name="Rivas-Marin E."/>
            <person name="Kohn T."/>
            <person name="Peeters S.H."/>
            <person name="Heuer A."/>
            <person name="Rast P."/>
            <person name="Oberbeckmann S."/>
            <person name="Bunk B."/>
            <person name="Jeske O."/>
            <person name="Meyerdierks A."/>
            <person name="Storesund J.E."/>
            <person name="Kallscheuer N."/>
            <person name="Luecker S."/>
            <person name="Lage O.M."/>
            <person name="Pohl T."/>
            <person name="Merkel B.J."/>
            <person name="Hornburger P."/>
            <person name="Mueller R.-W."/>
            <person name="Bruemmer F."/>
            <person name="Labrenz M."/>
            <person name="Spormann A.M."/>
            <person name="Op den Camp H."/>
            <person name="Overmann J."/>
            <person name="Amann R."/>
            <person name="Jetten M.S.M."/>
            <person name="Mascher T."/>
            <person name="Medema M.H."/>
            <person name="Devos D.P."/>
            <person name="Kaster A.-K."/>
            <person name="Ovreas L."/>
            <person name="Rohde M."/>
            <person name="Galperin M.Y."/>
            <person name="Jogler C."/>
        </authorList>
    </citation>
    <scope>NUCLEOTIDE SEQUENCE [LARGE SCALE GENOMIC DNA]</scope>
    <source>
        <strain evidence="1 2">Q31a</strain>
    </source>
</reference>
<accession>A0A518G3A0</accession>
<evidence type="ECO:0000313" key="2">
    <source>
        <dbReference type="Proteomes" id="UP000318017"/>
    </source>
</evidence>
<dbReference type="AlphaFoldDB" id="A0A518G3A0"/>
<dbReference type="Proteomes" id="UP000318017">
    <property type="component" value="Chromosome"/>
</dbReference>
<dbReference type="EMBL" id="CP036298">
    <property type="protein sequence ID" value="QDV23087.1"/>
    <property type="molecule type" value="Genomic_DNA"/>
</dbReference>
<name>A0A518G3A0_9BACT</name>
<protein>
    <submittedName>
        <fullName evidence="1">Uncharacterized protein</fullName>
    </submittedName>
</protein>
<organism evidence="1 2">
    <name type="scientific">Aureliella helgolandensis</name>
    <dbReference type="NCBI Taxonomy" id="2527968"/>
    <lineage>
        <taxon>Bacteria</taxon>
        <taxon>Pseudomonadati</taxon>
        <taxon>Planctomycetota</taxon>
        <taxon>Planctomycetia</taxon>
        <taxon>Pirellulales</taxon>
        <taxon>Pirellulaceae</taxon>
        <taxon>Aureliella</taxon>
    </lineage>
</organism>
<keyword evidence="2" id="KW-1185">Reference proteome</keyword>
<evidence type="ECO:0000313" key="1">
    <source>
        <dbReference type="EMBL" id="QDV23087.1"/>
    </source>
</evidence>
<proteinExistence type="predicted"/>
<gene>
    <name evidence="1" type="ORF">Q31a_13820</name>
</gene>